<proteinExistence type="predicted"/>
<gene>
    <name evidence="1" type="ORF">ACFQ2T_09865</name>
</gene>
<dbReference type="EMBL" id="JBHTLN010000001">
    <property type="protein sequence ID" value="MFD1122808.1"/>
    <property type="molecule type" value="Genomic_DNA"/>
</dbReference>
<keyword evidence="2" id="KW-1185">Reference proteome</keyword>
<name>A0ABW3PBA0_9PROT</name>
<evidence type="ECO:0000313" key="2">
    <source>
        <dbReference type="Proteomes" id="UP001597206"/>
    </source>
</evidence>
<dbReference type="Pfam" id="PF20043">
    <property type="entry name" value="DUF6445"/>
    <property type="match status" value="1"/>
</dbReference>
<evidence type="ECO:0000313" key="1">
    <source>
        <dbReference type="EMBL" id="MFD1122808.1"/>
    </source>
</evidence>
<protein>
    <submittedName>
        <fullName evidence="1">DUF6445 family protein</fullName>
    </submittedName>
</protein>
<organism evidence="1 2">
    <name type="scientific">Methylophilus flavus</name>
    <dbReference type="NCBI Taxonomy" id="640084"/>
    <lineage>
        <taxon>Bacteria</taxon>
        <taxon>Pseudomonadati</taxon>
        <taxon>Pseudomonadota</taxon>
        <taxon>Betaproteobacteria</taxon>
        <taxon>Nitrosomonadales</taxon>
        <taxon>Methylophilaceae</taxon>
        <taxon>Methylophilus</taxon>
    </lineage>
</organism>
<dbReference type="Proteomes" id="UP001597206">
    <property type="component" value="Unassembled WGS sequence"/>
</dbReference>
<comment type="caution">
    <text evidence="1">The sequence shown here is derived from an EMBL/GenBank/DDBJ whole genome shotgun (WGS) entry which is preliminary data.</text>
</comment>
<sequence length="224" mass="26293">MNLYPVTILENFYEDPDKVRTFALNQKYQYRHQLKDIPYVFPGARTKDLSVINKPLYESVSNKIISLFHNSQYEHMRWAITTNFQSVSEDYGRGVIHTDSNTVFAAVLYLSPNAPLESGTSLYRPNEQFKQDEYEKALKENDKRFAKGDILMNTAYHAMFDEVVRINNVYNTLILYEGRHYHAANQFFGKTLKDSRLAQVFFVTNIDAQKYDSFPVWRSQQIKI</sequence>
<accession>A0ABW3PBA0</accession>
<reference evidence="2" key="1">
    <citation type="journal article" date="2019" name="Int. J. Syst. Evol. Microbiol.">
        <title>The Global Catalogue of Microorganisms (GCM) 10K type strain sequencing project: providing services to taxonomists for standard genome sequencing and annotation.</title>
        <authorList>
            <consortium name="The Broad Institute Genomics Platform"/>
            <consortium name="The Broad Institute Genome Sequencing Center for Infectious Disease"/>
            <person name="Wu L."/>
            <person name="Ma J."/>
        </authorList>
    </citation>
    <scope>NUCLEOTIDE SEQUENCE [LARGE SCALE GENOMIC DNA]</scope>
    <source>
        <strain evidence="2">CCUG 58411</strain>
    </source>
</reference>
<dbReference type="InterPro" id="IPR045617">
    <property type="entry name" value="DUF6445"/>
</dbReference>
<dbReference type="RefSeq" id="WP_379033798.1">
    <property type="nucleotide sequence ID" value="NZ_JBHTLN010000001.1"/>
</dbReference>